<dbReference type="Proteomes" id="UP001266305">
    <property type="component" value="Unassembled WGS sequence"/>
</dbReference>
<feature type="compositionally biased region" description="Basic and acidic residues" evidence="1">
    <location>
        <begin position="9"/>
        <end position="24"/>
    </location>
</feature>
<name>A0ABQ9V2A4_SAGOE</name>
<evidence type="ECO:0000256" key="1">
    <source>
        <dbReference type="SAM" id="MobiDB-lite"/>
    </source>
</evidence>
<protein>
    <submittedName>
        <fullName evidence="2">Palmitoyltransferase zdhhc3</fullName>
    </submittedName>
</protein>
<gene>
    <name evidence="2" type="primary">ZDHHC3</name>
    <name evidence="2" type="ORF">P7K49_016996</name>
</gene>
<feature type="region of interest" description="Disordered" evidence="1">
    <location>
        <begin position="1"/>
        <end position="27"/>
    </location>
</feature>
<evidence type="ECO:0000313" key="2">
    <source>
        <dbReference type="EMBL" id="KAK2103140.1"/>
    </source>
</evidence>
<reference evidence="2 3" key="1">
    <citation type="submission" date="2023-05" db="EMBL/GenBank/DDBJ databases">
        <title>B98-5 Cell Line De Novo Hybrid Assembly: An Optical Mapping Approach.</title>
        <authorList>
            <person name="Kananen K."/>
            <person name="Auerbach J.A."/>
            <person name="Kautto E."/>
            <person name="Blachly J.S."/>
        </authorList>
    </citation>
    <scope>NUCLEOTIDE SEQUENCE [LARGE SCALE GENOMIC DNA]</scope>
    <source>
        <strain evidence="2">B95-8</strain>
        <tissue evidence="2">Cell line</tissue>
    </source>
</reference>
<keyword evidence="3" id="KW-1185">Reference proteome</keyword>
<comment type="caution">
    <text evidence="2">The sequence shown here is derived from an EMBL/GenBank/DDBJ whole genome shotgun (WGS) entry which is preliminary data.</text>
</comment>
<accession>A0ABQ9V2A4</accession>
<proteinExistence type="predicted"/>
<dbReference type="EMBL" id="JASSZA010000008">
    <property type="protein sequence ID" value="KAK2103140.1"/>
    <property type="molecule type" value="Genomic_DNA"/>
</dbReference>
<sequence length="113" mass="12111">MLIPTHHSRGAEWKPEHLQPEKRVPPPHPGPVGTMWFICGGCGIACGRLTCAECVVLFVMLIPSRDYVHSIIHGTVCNLPASLAPASHCWVMLTALGAVPKGNATKEFMGVSS</sequence>
<evidence type="ECO:0000313" key="3">
    <source>
        <dbReference type="Proteomes" id="UP001266305"/>
    </source>
</evidence>
<organism evidence="2 3">
    <name type="scientific">Saguinus oedipus</name>
    <name type="common">Cotton-top tamarin</name>
    <name type="synonym">Oedipomidas oedipus</name>
    <dbReference type="NCBI Taxonomy" id="9490"/>
    <lineage>
        <taxon>Eukaryota</taxon>
        <taxon>Metazoa</taxon>
        <taxon>Chordata</taxon>
        <taxon>Craniata</taxon>
        <taxon>Vertebrata</taxon>
        <taxon>Euteleostomi</taxon>
        <taxon>Mammalia</taxon>
        <taxon>Eutheria</taxon>
        <taxon>Euarchontoglires</taxon>
        <taxon>Primates</taxon>
        <taxon>Haplorrhini</taxon>
        <taxon>Platyrrhini</taxon>
        <taxon>Cebidae</taxon>
        <taxon>Callitrichinae</taxon>
        <taxon>Saguinus</taxon>
    </lineage>
</organism>